<feature type="compositionally biased region" description="Basic and acidic residues" evidence="1">
    <location>
        <begin position="256"/>
        <end position="268"/>
    </location>
</feature>
<feature type="compositionally biased region" description="Polar residues" evidence="1">
    <location>
        <begin position="798"/>
        <end position="809"/>
    </location>
</feature>
<dbReference type="PROSITE" id="PS50011">
    <property type="entry name" value="PROTEIN_KINASE_DOM"/>
    <property type="match status" value="1"/>
</dbReference>
<feature type="region of interest" description="Disordered" evidence="1">
    <location>
        <begin position="787"/>
        <end position="840"/>
    </location>
</feature>
<evidence type="ECO:0000259" key="2">
    <source>
        <dbReference type="PROSITE" id="PS50011"/>
    </source>
</evidence>
<organism evidence="3 4">
    <name type="scientific">Volvox africanus</name>
    <dbReference type="NCBI Taxonomy" id="51714"/>
    <lineage>
        <taxon>Eukaryota</taxon>
        <taxon>Viridiplantae</taxon>
        <taxon>Chlorophyta</taxon>
        <taxon>core chlorophytes</taxon>
        <taxon>Chlorophyceae</taxon>
        <taxon>CS clade</taxon>
        <taxon>Chlamydomonadales</taxon>
        <taxon>Volvocaceae</taxon>
        <taxon>Volvox</taxon>
    </lineage>
</organism>
<dbReference type="EMBL" id="BNCO01000021">
    <property type="protein sequence ID" value="GIL55554.1"/>
    <property type="molecule type" value="Genomic_DNA"/>
</dbReference>
<feature type="region of interest" description="Disordered" evidence="1">
    <location>
        <begin position="1431"/>
        <end position="1460"/>
    </location>
</feature>
<dbReference type="Gene3D" id="3.30.200.20">
    <property type="entry name" value="Phosphorylase Kinase, domain 1"/>
    <property type="match status" value="1"/>
</dbReference>
<dbReference type="GO" id="GO:0005524">
    <property type="term" value="F:ATP binding"/>
    <property type="evidence" value="ECO:0007669"/>
    <property type="project" value="InterPro"/>
</dbReference>
<dbReference type="Pfam" id="PF00069">
    <property type="entry name" value="Pkinase"/>
    <property type="match status" value="1"/>
</dbReference>
<feature type="compositionally biased region" description="Basic and acidic residues" evidence="1">
    <location>
        <begin position="608"/>
        <end position="619"/>
    </location>
</feature>
<name>A0A8J4BBQ9_9CHLO</name>
<dbReference type="InterPro" id="IPR000719">
    <property type="entry name" value="Prot_kinase_dom"/>
</dbReference>
<reference evidence="3" key="1">
    <citation type="journal article" date="2021" name="Proc. Natl. Acad. Sci. U.S.A.">
        <title>Three genomes in the algal genus Volvox reveal the fate of a haploid sex-determining region after a transition to homothallism.</title>
        <authorList>
            <person name="Yamamoto K."/>
            <person name="Hamaji T."/>
            <person name="Kawai-Toyooka H."/>
            <person name="Matsuzaki R."/>
            <person name="Takahashi F."/>
            <person name="Nishimura Y."/>
            <person name="Kawachi M."/>
            <person name="Noguchi H."/>
            <person name="Minakuchi Y."/>
            <person name="Umen J.G."/>
            <person name="Toyoda A."/>
            <person name="Nozaki H."/>
        </authorList>
    </citation>
    <scope>NUCLEOTIDE SEQUENCE</scope>
    <source>
        <strain evidence="3">NIES-3780</strain>
    </source>
</reference>
<keyword evidence="4" id="KW-1185">Reference proteome</keyword>
<feature type="compositionally biased region" description="Polar residues" evidence="1">
    <location>
        <begin position="1343"/>
        <end position="1361"/>
    </location>
</feature>
<dbReference type="GO" id="GO:0044773">
    <property type="term" value="P:mitotic DNA damage checkpoint signaling"/>
    <property type="evidence" value="ECO:0007669"/>
    <property type="project" value="TreeGrafter"/>
</dbReference>
<feature type="region of interest" description="Disordered" evidence="1">
    <location>
        <begin position="254"/>
        <end position="303"/>
    </location>
</feature>
<evidence type="ECO:0000313" key="4">
    <source>
        <dbReference type="Proteomes" id="UP000747399"/>
    </source>
</evidence>
<feature type="compositionally biased region" description="Acidic residues" evidence="1">
    <location>
        <begin position="575"/>
        <end position="607"/>
    </location>
</feature>
<feature type="compositionally biased region" description="Low complexity" evidence="1">
    <location>
        <begin position="996"/>
        <end position="1025"/>
    </location>
</feature>
<evidence type="ECO:0000313" key="3">
    <source>
        <dbReference type="EMBL" id="GIL55554.1"/>
    </source>
</evidence>
<dbReference type="GO" id="GO:0005634">
    <property type="term" value="C:nucleus"/>
    <property type="evidence" value="ECO:0007669"/>
    <property type="project" value="TreeGrafter"/>
</dbReference>
<feature type="region of interest" description="Disordered" evidence="1">
    <location>
        <begin position="647"/>
        <end position="666"/>
    </location>
</feature>
<dbReference type="SUPFAM" id="SSF56112">
    <property type="entry name" value="Protein kinase-like (PK-like)"/>
    <property type="match status" value="1"/>
</dbReference>
<feature type="region of interest" description="Disordered" evidence="1">
    <location>
        <begin position="961"/>
        <end position="1025"/>
    </location>
</feature>
<feature type="compositionally biased region" description="Polar residues" evidence="1">
    <location>
        <begin position="1087"/>
        <end position="1110"/>
    </location>
</feature>
<dbReference type="Gene3D" id="1.10.510.10">
    <property type="entry name" value="Transferase(Phosphotransferase) domain 1"/>
    <property type="match status" value="1"/>
</dbReference>
<feature type="region of interest" description="Disordered" evidence="1">
    <location>
        <begin position="855"/>
        <end position="949"/>
    </location>
</feature>
<feature type="domain" description="Protein kinase" evidence="2">
    <location>
        <begin position="1409"/>
        <end position="1813"/>
    </location>
</feature>
<feature type="compositionally biased region" description="Low complexity" evidence="1">
    <location>
        <begin position="758"/>
        <end position="767"/>
    </location>
</feature>
<feature type="compositionally biased region" description="Polar residues" evidence="1">
    <location>
        <begin position="961"/>
        <end position="970"/>
    </location>
</feature>
<feature type="compositionally biased region" description="Polar residues" evidence="1">
    <location>
        <begin position="732"/>
        <end position="748"/>
    </location>
</feature>
<feature type="compositionally biased region" description="Polar residues" evidence="1">
    <location>
        <begin position="1326"/>
        <end position="1336"/>
    </location>
</feature>
<protein>
    <recommendedName>
        <fullName evidence="2">Protein kinase domain-containing protein</fullName>
    </recommendedName>
</protein>
<dbReference type="SMART" id="SM00220">
    <property type="entry name" value="S_TKc"/>
    <property type="match status" value="1"/>
</dbReference>
<dbReference type="InterPro" id="IPR008271">
    <property type="entry name" value="Ser/Thr_kinase_AS"/>
</dbReference>
<feature type="compositionally biased region" description="Polar residues" evidence="1">
    <location>
        <begin position="888"/>
        <end position="907"/>
    </location>
</feature>
<feature type="compositionally biased region" description="Pro residues" evidence="1">
    <location>
        <begin position="978"/>
        <end position="987"/>
    </location>
</feature>
<feature type="region of interest" description="Disordered" evidence="1">
    <location>
        <begin position="1316"/>
        <end position="1374"/>
    </location>
</feature>
<dbReference type="Proteomes" id="UP000747399">
    <property type="component" value="Unassembled WGS sequence"/>
</dbReference>
<dbReference type="PROSITE" id="PS00108">
    <property type="entry name" value="PROTEIN_KINASE_ST"/>
    <property type="match status" value="1"/>
</dbReference>
<proteinExistence type="predicted"/>
<feature type="region of interest" description="Disordered" evidence="1">
    <location>
        <begin position="722"/>
        <end position="767"/>
    </location>
</feature>
<feature type="region of interest" description="Disordered" evidence="1">
    <location>
        <begin position="1040"/>
        <end position="1115"/>
    </location>
</feature>
<dbReference type="PANTHER" id="PTHR44167:SF30">
    <property type="entry name" value="PHOSPHORYLASE KINASE"/>
    <property type="match status" value="1"/>
</dbReference>
<accession>A0A8J4BBQ9</accession>
<evidence type="ECO:0000256" key="1">
    <source>
        <dbReference type="SAM" id="MobiDB-lite"/>
    </source>
</evidence>
<feature type="region of interest" description="Disordered" evidence="1">
    <location>
        <begin position="571"/>
        <end position="641"/>
    </location>
</feature>
<feature type="compositionally biased region" description="Low complexity" evidence="1">
    <location>
        <begin position="1363"/>
        <end position="1374"/>
    </location>
</feature>
<dbReference type="PANTHER" id="PTHR44167">
    <property type="entry name" value="OVARIAN-SPECIFIC SERINE/THREONINE-PROTEIN KINASE LOK-RELATED"/>
    <property type="match status" value="1"/>
</dbReference>
<gene>
    <name evidence="3" type="ORF">Vafri_11104</name>
</gene>
<feature type="compositionally biased region" description="Acidic residues" evidence="1">
    <location>
        <begin position="815"/>
        <end position="825"/>
    </location>
</feature>
<dbReference type="GO" id="GO:0004674">
    <property type="term" value="F:protein serine/threonine kinase activity"/>
    <property type="evidence" value="ECO:0007669"/>
    <property type="project" value="TreeGrafter"/>
</dbReference>
<dbReference type="InterPro" id="IPR011009">
    <property type="entry name" value="Kinase-like_dom_sf"/>
</dbReference>
<sequence length="1828" mass="195800">MKALCSLWLCLGGKGEGKAVEQNDTPSGKDKDVRLVADGNVEVKRSEGGKQRVSAKSYLEDRDTAAWRIAASEIVKSCEAGAGKSLVVTEKTILQERQSFLAGDLHNERTLRAILQKAKVRLSEQTQAFALEPQANGSFADSGRSCVASDPELVRLNVQLLETCSVPRPDARALLRLEHLLGEVRCWLAARPCPAAATLLLYTVGEGLVHAEHAIRSVGLVRYWQPDNTSVFLALLQLYSDLLIQAARAAQLQRQQQDKEQQRLDQGDQKSLPPPPQQQLQQRREKGEHQNQNQNQQPSSGSDVVVLAADKEQLLLQQQRQNQRGRLVTEKLLPQLSEMSLEYSEQVPSQPQRNLPTDQQQVPLTFAAAALLLRPDWLDMLAEVLELLHFSEEYRLAAARAGKEPQEALAKALQLWCFLTQLVKFAAAHAHSVQRMEPCLQRLNALLAPPSGTVPRLLDLPLAEDTLVAQLHALWLLQVLYDMPDAKLLYSAPLAEYYIALHHNAMVQSYEASAADPKSAAAELCRIHATLLRSMARHPGATVRSAFARIRTVEWILQELSLESQLLPAAQQDGVADDPDTDSDSTNDSDITVSDDDEDDDRNDEGDSDKLGNAEREAQPRSAKMRPLSPVVSTGDSNTAAEAEVEVETTRENGATGPGVDSRKASKGFSFTYDLNEDVERLIALEDELGREMELDGFDYDEEGKQLKARSDARLAEARAAEAALAAAAVEQPTTPAGSGMQQQQPTSAGAGDLQPNGSFASASRRSGGIPRLALSSLRTASISSMAAYSPVGKRSSRQGPRTSHTGNGTLFVREEEEEGQEPSSDDARTPSPNAAAAAERVAVWSSSLMDAYAAASAGDDSKLPYPPPRSRSRGRSSFGAVGPPDYQTPSCVDSEQSQQQKPSRPTSGEDRAAITTSATPGTPLAPADEPTVARPREITNGCPVHAGPQGELHLLVQSSGTVRATQPSGTPAGHGRPPLPTKPALPPLKMGSMESAAATVAAAPPSTVTPSSPSVSARAPQPSSSRAMMMLSASNRVNMVASSPTATQQQQQQGQLGPSPWAHTATAPMSSSPARELTRQCHAGNDGSTPAVSQQQPQPGSMSVVGPSQSRPPQPLIPALNLKSLRRRDGGTIAPPTDTGRTVPLSSMLRFTNGGSLSNCSGRDSANTLLRSGGTATTPASSSATYHHSHAASNLGVTSGMLHRITETEQRPPEVTYQEIACQRLLYQDRATHILMLKVLIDLLVAPWGALDPAYVPQYPAHCGAPHAEFILLWHLNAPRNASVVHDLCRGAQRRAQQAATSAARRTAGVVTATVPIPQPCDGSPQGSTHQQHPTDSARDYSPSSSIASFQPKIHQQPTVQAPAPRTAAGASSPGAGAAVVVAAPTRAGAVTRALQLLSRPLFDTSRYTNLQFVARGAFGDIYRARMEPPRTQAWPSPTSLVEPSAPPQAGAAPQPPQPQPMQVVIKTITLPGSSHDSCVLADVFGEVSVMERFKGHECICQLLDYGMRDDAYWIVMRRYRCSLAEWRGRQKPLSDLRSAMGGAAAVAAAARMYLSALIQVVDALRLLASHHVVHFDLKCSNVLIEPLPGVRDGELWAPVGSVSVGIATAYDDSNNDNAHLAPFRCVLADFGEARAYRCAEEAFTARNRGTEVFKSPEMLMLNAASRTSMKPTSAATPPLPTPLRTDAMAAAASDFTAPSTAAKGYGATIARPRTADAQRQGLAGAGLASDIWSLGCLAYELLSGTVLFGGDYASVTHRVAFGSGEQLTLTDAERARLGNQPELVGLVEWILARNPAMRPSLDQIRERIELIRSALRTAQGSDAASQ</sequence>
<comment type="caution">
    <text evidence="3">The sequence shown here is derived from an EMBL/GenBank/DDBJ whole genome shotgun (WGS) entry which is preliminary data.</text>
</comment>